<evidence type="ECO:0000256" key="5">
    <source>
        <dbReference type="ARBA" id="ARBA00022723"/>
    </source>
</evidence>
<feature type="binding site" evidence="8">
    <location>
        <position position="103"/>
    </location>
    <ligand>
        <name>Mn(2+)</name>
        <dbReference type="ChEBI" id="CHEBI:29035"/>
    </ligand>
</feature>
<dbReference type="EMBL" id="JALJOQ010000047">
    <property type="protein sequence ID" value="KAK9804999.1"/>
    <property type="molecule type" value="Genomic_DNA"/>
</dbReference>
<dbReference type="Proteomes" id="UP001465755">
    <property type="component" value="Unassembled WGS sequence"/>
</dbReference>
<keyword evidence="4 9" id="KW-0964">Secreted</keyword>
<dbReference type="GO" id="GO:0030145">
    <property type="term" value="F:manganese ion binding"/>
    <property type="evidence" value="ECO:0007669"/>
    <property type="project" value="UniProtKB-UniRule"/>
</dbReference>
<dbReference type="Gene3D" id="2.60.120.10">
    <property type="entry name" value="Jelly Rolls"/>
    <property type="match status" value="1"/>
</dbReference>
<keyword evidence="5 7" id="KW-0479">Metal-binding</keyword>
<dbReference type="PRINTS" id="PR00325">
    <property type="entry name" value="GERMIN"/>
</dbReference>
<dbReference type="PROSITE" id="PS51257">
    <property type="entry name" value="PROKAR_LIPOPROTEIN"/>
    <property type="match status" value="1"/>
</dbReference>
<evidence type="ECO:0000256" key="8">
    <source>
        <dbReference type="PIRSR" id="PIRSR601929-2"/>
    </source>
</evidence>
<evidence type="ECO:0000256" key="4">
    <source>
        <dbReference type="ARBA" id="ARBA00022525"/>
    </source>
</evidence>
<evidence type="ECO:0000256" key="7">
    <source>
        <dbReference type="PIRSR" id="PIRSR601929-1"/>
    </source>
</evidence>
<reference evidence="11 12" key="1">
    <citation type="journal article" date="2024" name="Nat. Commun.">
        <title>Phylogenomics reveals the evolutionary origins of lichenization in chlorophyte algae.</title>
        <authorList>
            <person name="Puginier C."/>
            <person name="Libourel C."/>
            <person name="Otte J."/>
            <person name="Skaloud P."/>
            <person name="Haon M."/>
            <person name="Grisel S."/>
            <person name="Petersen M."/>
            <person name="Berrin J.G."/>
            <person name="Delaux P.M."/>
            <person name="Dal Grande F."/>
            <person name="Keller J."/>
        </authorList>
    </citation>
    <scope>NUCLEOTIDE SEQUENCE [LARGE SCALE GENOMIC DNA]</scope>
    <source>
        <strain evidence="11 12">SAG 2036</strain>
    </source>
</reference>
<dbReference type="InterPro" id="IPR011051">
    <property type="entry name" value="RmlC_Cupin_sf"/>
</dbReference>
<comment type="caution">
    <text evidence="11">The sequence shown here is derived from an EMBL/GenBank/DDBJ whole genome shotgun (WGS) entry which is preliminary data.</text>
</comment>
<evidence type="ECO:0000256" key="3">
    <source>
        <dbReference type="ARBA" id="ARBA00022523"/>
    </source>
</evidence>
<evidence type="ECO:0000259" key="10">
    <source>
        <dbReference type="SMART" id="SM00835"/>
    </source>
</evidence>
<evidence type="ECO:0000256" key="6">
    <source>
        <dbReference type="ARBA" id="ARBA00023211"/>
    </source>
</evidence>
<gene>
    <name evidence="11" type="ORF">WJX73_010155</name>
</gene>
<sequence>MKTSTFAVSALIVLGLAQSCCAQPFMFEAGRFEAGITEPAARRMDNFTGFVFDFNNATAQDRTPNGMLQQNQVAQNPFLSTLPGDGNGQTIVTMGPCAGNTPHTHPRGSEISFMLYGSIEFGMVEENAGMNRLIFENITQNSTIHVPQGVLHFSHNPNCEPAAFLASFAHKDPGTQTMWGSMMRVPTHILHSATGLPERLISGLKQFPLVTAPGTGGEACLRRCGLSFQTANHLTPLNATDLVP</sequence>
<dbReference type="AlphaFoldDB" id="A0AAW1P3W8"/>
<dbReference type="SUPFAM" id="SSF51182">
    <property type="entry name" value="RmlC-like cupins"/>
    <property type="match status" value="1"/>
</dbReference>
<dbReference type="SMART" id="SM00835">
    <property type="entry name" value="Cupin_1"/>
    <property type="match status" value="1"/>
</dbReference>
<keyword evidence="3 9" id="KW-0052">Apoplast</keyword>
<proteinExistence type="inferred from homology"/>
<keyword evidence="6 7" id="KW-0464">Manganese</keyword>
<comment type="similarity">
    <text evidence="2 9">Belongs to the germin family.</text>
</comment>
<feature type="binding site" evidence="7">
    <location>
        <position position="105"/>
    </location>
    <ligand>
        <name>oxalate</name>
        <dbReference type="ChEBI" id="CHEBI:30623"/>
    </ligand>
</feature>
<comment type="subcellular location">
    <subcellularLocation>
        <location evidence="1 9">Secreted</location>
        <location evidence="1 9">Extracellular space</location>
        <location evidence="1 9">Apoplast</location>
    </subcellularLocation>
</comment>
<organism evidence="11 12">
    <name type="scientific">Symbiochloris irregularis</name>
    <dbReference type="NCBI Taxonomy" id="706552"/>
    <lineage>
        <taxon>Eukaryota</taxon>
        <taxon>Viridiplantae</taxon>
        <taxon>Chlorophyta</taxon>
        <taxon>core chlorophytes</taxon>
        <taxon>Trebouxiophyceae</taxon>
        <taxon>Trebouxiales</taxon>
        <taxon>Trebouxiaceae</taxon>
        <taxon>Symbiochloris</taxon>
    </lineage>
</organism>
<feature type="binding site" evidence="8">
    <location>
        <position position="152"/>
    </location>
    <ligand>
        <name>Mn(2+)</name>
        <dbReference type="ChEBI" id="CHEBI:29035"/>
    </ligand>
</feature>
<dbReference type="InterPro" id="IPR006045">
    <property type="entry name" value="Cupin_1"/>
</dbReference>
<dbReference type="PANTHER" id="PTHR31238">
    <property type="entry name" value="GERMIN-LIKE PROTEIN SUBFAMILY 3 MEMBER 3"/>
    <property type="match status" value="1"/>
</dbReference>
<evidence type="ECO:0000256" key="1">
    <source>
        <dbReference type="ARBA" id="ARBA00004271"/>
    </source>
</evidence>
<name>A0AAW1P3W8_9CHLO</name>
<feature type="binding site" evidence="7">
    <location>
        <position position="100"/>
    </location>
    <ligand>
        <name>oxalate</name>
        <dbReference type="ChEBI" id="CHEBI:30623"/>
    </ligand>
</feature>
<evidence type="ECO:0000256" key="9">
    <source>
        <dbReference type="RuleBase" id="RU366015"/>
    </source>
</evidence>
<dbReference type="Pfam" id="PF00190">
    <property type="entry name" value="Cupin_1"/>
    <property type="match status" value="1"/>
</dbReference>
<feature type="signal peptide" evidence="9">
    <location>
        <begin position="1"/>
        <end position="22"/>
    </location>
</feature>
<feature type="binding site" evidence="7">
    <location>
        <position position="110"/>
    </location>
    <ligand>
        <name>oxalate</name>
        <dbReference type="ChEBI" id="CHEBI:30623"/>
    </ligand>
</feature>
<keyword evidence="12" id="KW-1185">Reference proteome</keyword>
<evidence type="ECO:0000313" key="12">
    <source>
        <dbReference type="Proteomes" id="UP001465755"/>
    </source>
</evidence>
<dbReference type="GO" id="GO:0048046">
    <property type="term" value="C:apoplast"/>
    <property type="evidence" value="ECO:0007669"/>
    <property type="project" value="UniProtKB-SubCell"/>
</dbReference>
<dbReference type="InterPro" id="IPR014710">
    <property type="entry name" value="RmlC-like_jellyroll"/>
</dbReference>
<keyword evidence="9" id="KW-0732">Signal</keyword>
<accession>A0AAW1P3W8</accession>
<evidence type="ECO:0000256" key="2">
    <source>
        <dbReference type="ARBA" id="ARBA00007456"/>
    </source>
</evidence>
<dbReference type="InterPro" id="IPR001929">
    <property type="entry name" value="Germin"/>
</dbReference>
<feature type="chain" id="PRO_5043111274" description="Germin-like protein" evidence="9">
    <location>
        <begin position="23"/>
        <end position="244"/>
    </location>
</feature>
<feature type="binding site" evidence="8">
    <location>
        <position position="105"/>
    </location>
    <ligand>
        <name>Mn(2+)</name>
        <dbReference type="ChEBI" id="CHEBI:29035"/>
    </ligand>
</feature>
<evidence type="ECO:0000313" key="11">
    <source>
        <dbReference type="EMBL" id="KAK9804999.1"/>
    </source>
</evidence>
<feature type="domain" description="Cupin type-1" evidence="10">
    <location>
        <begin position="52"/>
        <end position="202"/>
    </location>
</feature>
<feature type="binding site" evidence="8">
    <location>
        <position position="110"/>
    </location>
    <ligand>
        <name>Mn(2+)</name>
        <dbReference type="ChEBI" id="CHEBI:29035"/>
    </ligand>
</feature>
<protein>
    <recommendedName>
        <fullName evidence="9">Germin-like protein</fullName>
    </recommendedName>
</protein>